<dbReference type="GO" id="GO:0003700">
    <property type="term" value="F:DNA-binding transcription factor activity"/>
    <property type="evidence" value="ECO:0007669"/>
    <property type="project" value="InterPro"/>
</dbReference>
<evidence type="ECO:0000256" key="3">
    <source>
        <dbReference type="SAM" id="MobiDB-lite"/>
    </source>
</evidence>
<evidence type="ECO:0000256" key="2">
    <source>
        <dbReference type="SAM" id="Coils"/>
    </source>
</evidence>
<proteinExistence type="predicted"/>
<dbReference type="PANTHER" id="PTHR30204:SF58">
    <property type="entry name" value="HTH-TYPE TRANSCRIPTIONAL REGULATOR YFMP"/>
    <property type="match status" value="1"/>
</dbReference>
<dbReference type="PRINTS" id="PR00040">
    <property type="entry name" value="HTHMERR"/>
</dbReference>
<dbReference type="RefSeq" id="WP_179517121.1">
    <property type="nucleotide sequence ID" value="NZ_JACCAC010000001.1"/>
</dbReference>
<dbReference type="GO" id="GO:0003677">
    <property type="term" value="F:DNA binding"/>
    <property type="evidence" value="ECO:0007669"/>
    <property type="project" value="UniProtKB-KW"/>
</dbReference>
<dbReference type="InterPro" id="IPR009061">
    <property type="entry name" value="DNA-bd_dom_put_sf"/>
</dbReference>
<dbReference type="Gene3D" id="1.10.1660.10">
    <property type="match status" value="1"/>
</dbReference>
<dbReference type="EMBL" id="JACCAC010000001">
    <property type="protein sequence ID" value="NYG54510.1"/>
    <property type="molecule type" value="Genomic_DNA"/>
</dbReference>
<dbReference type="Proteomes" id="UP000544110">
    <property type="component" value="Unassembled WGS sequence"/>
</dbReference>
<evidence type="ECO:0000259" key="4">
    <source>
        <dbReference type="PROSITE" id="PS50937"/>
    </source>
</evidence>
<protein>
    <submittedName>
        <fullName evidence="5">MerR family transcriptional regulator/heat shock protein HspR</fullName>
    </submittedName>
</protein>
<keyword evidence="5" id="KW-0346">Stress response</keyword>
<keyword evidence="2" id="KW-0175">Coiled coil</keyword>
<name>A0A7Y9UUZ4_9ACTN</name>
<accession>A0A7Y9UUZ4</accession>
<gene>
    <name evidence="5" type="ORF">BJ989_000814</name>
</gene>
<dbReference type="SUPFAM" id="SSF46955">
    <property type="entry name" value="Putative DNA-binding domain"/>
    <property type="match status" value="1"/>
</dbReference>
<keyword evidence="6" id="KW-1185">Reference proteome</keyword>
<feature type="domain" description="HTH merR-type" evidence="4">
    <location>
        <begin position="23"/>
        <end position="91"/>
    </location>
</feature>
<dbReference type="PROSITE" id="PS00552">
    <property type="entry name" value="HTH_MERR_1"/>
    <property type="match status" value="1"/>
</dbReference>
<dbReference type="PANTHER" id="PTHR30204">
    <property type="entry name" value="REDOX-CYCLING DRUG-SENSING TRANSCRIPTIONAL ACTIVATOR SOXR"/>
    <property type="match status" value="1"/>
</dbReference>
<comment type="caution">
    <text evidence="5">The sequence shown here is derived from an EMBL/GenBank/DDBJ whole genome shotgun (WGS) entry which is preliminary data.</text>
</comment>
<sequence length="154" mass="16634">MARASRPRRSSGAHQGPAPDAAVYVISVAAELTGLHPQTLRSYERLGLVTPGRTGGGGRRYSPRDVERLRQIAELTAAGVGVEGVRRILELEHQVDALQRRNAELAREAEAAREGLRQALAAARAAAQSAPTNKLPVLRSPQPGQSLVVWRRPR</sequence>
<dbReference type="NCBIfam" id="NF047375">
    <property type="entry name" value="HeatShock_HspR"/>
    <property type="match status" value="1"/>
</dbReference>
<dbReference type="AlphaFoldDB" id="A0A7Y9UUZ4"/>
<keyword evidence="1" id="KW-0238">DNA-binding</keyword>
<dbReference type="InterPro" id="IPR000551">
    <property type="entry name" value="MerR-type_HTH_dom"/>
</dbReference>
<dbReference type="SMART" id="SM00422">
    <property type="entry name" value="HTH_MERR"/>
    <property type="match status" value="1"/>
</dbReference>
<dbReference type="Pfam" id="PF13411">
    <property type="entry name" value="MerR_1"/>
    <property type="match status" value="1"/>
</dbReference>
<feature type="region of interest" description="Disordered" evidence="3">
    <location>
        <begin position="129"/>
        <end position="154"/>
    </location>
</feature>
<dbReference type="PROSITE" id="PS50937">
    <property type="entry name" value="HTH_MERR_2"/>
    <property type="match status" value="1"/>
</dbReference>
<evidence type="ECO:0000256" key="1">
    <source>
        <dbReference type="ARBA" id="ARBA00023125"/>
    </source>
</evidence>
<reference evidence="5 6" key="1">
    <citation type="submission" date="2020-07" db="EMBL/GenBank/DDBJ databases">
        <title>Sequencing the genomes of 1000 actinobacteria strains.</title>
        <authorList>
            <person name="Klenk H.-P."/>
        </authorList>
    </citation>
    <scope>NUCLEOTIDE SEQUENCE [LARGE SCALE GENOMIC DNA]</scope>
    <source>
        <strain evidence="5 6">DSM 24552</strain>
    </source>
</reference>
<dbReference type="InterPro" id="IPR047057">
    <property type="entry name" value="MerR_fam"/>
</dbReference>
<organism evidence="5 6">
    <name type="scientific">Nocardioides perillae</name>
    <dbReference type="NCBI Taxonomy" id="1119534"/>
    <lineage>
        <taxon>Bacteria</taxon>
        <taxon>Bacillati</taxon>
        <taxon>Actinomycetota</taxon>
        <taxon>Actinomycetes</taxon>
        <taxon>Propionibacteriales</taxon>
        <taxon>Nocardioidaceae</taxon>
        <taxon>Nocardioides</taxon>
    </lineage>
</organism>
<evidence type="ECO:0000313" key="6">
    <source>
        <dbReference type="Proteomes" id="UP000544110"/>
    </source>
</evidence>
<evidence type="ECO:0000313" key="5">
    <source>
        <dbReference type="EMBL" id="NYG54510.1"/>
    </source>
</evidence>
<feature type="coiled-coil region" evidence="2">
    <location>
        <begin position="88"/>
        <end position="126"/>
    </location>
</feature>